<evidence type="ECO:0000256" key="1">
    <source>
        <dbReference type="SAM" id="Phobius"/>
    </source>
</evidence>
<protein>
    <submittedName>
        <fullName evidence="2">Uncharacterized protein</fullName>
    </submittedName>
</protein>
<keyword evidence="1" id="KW-1133">Transmembrane helix</keyword>
<proteinExistence type="predicted"/>
<keyword evidence="3" id="KW-1185">Reference proteome</keyword>
<dbReference type="GeneID" id="41329461"/>
<gene>
    <name evidence="2" type="ORF">DSAG12_01467</name>
</gene>
<feature type="transmembrane region" description="Helical" evidence="1">
    <location>
        <begin position="61"/>
        <end position="79"/>
    </location>
</feature>
<keyword evidence="1" id="KW-0472">Membrane</keyword>
<dbReference type="AlphaFoldDB" id="A0A5B9D9D1"/>
<dbReference type="EMBL" id="CP042905">
    <property type="protein sequence ID" value="QEE15641.1"/>
    <property type="molecule type" value="Genomic_DNA"/>
</dbReference>
<organism evidence="2 3">
    <name type="scientific">Promethearchaeum syntrophicum</name>
    <dbReference type="NCBI Taxonomy" id="2594042"/>
    <lineage>
        <taxon>Archaea</taxon>
        <taxon>Promethearchaeati</taxon>
        <taxon>Promethearchaeota</taxon>
        <taxon>Promethearchaeia</taxon>
        <taxon>Promethearchaeales</taxon>
        <taxon>Promethearchaeaceae</taxon>
        <taxon>Promethearchaeum</taxon>
    </lineage>
</organism>
<keyword evidence="1" id="KW-0812">Transmembrane</keyword>
<reference evidence="2 3" key="1">
    <citation type="journal article" date="2020" name="Nature">
        <title>Isolation of an archaeon at the prokaryote-eukaryote interface.</title>
        <authorList>
            <person name="Imachi H."/>
            <person name="Nobu M.K."/>
            <person name="Nakahara N."/>
            <person name="Morono Y."/>
            <person name="Ogawara M."/>
            <person name="Takaki Y."/>
            <person name="Takano Y."/>
            <person name="Uematsu K."/>
            <person name="Ikuta T."/>
            <person name="Ito M."/>
            <person name="Matsui Y."/>
            <person name="Miyazaki M."/>
            <person name="Murata K."/>
            <person name="Saito Y."/>
            <person name="Sakai S."/>
            <person name="Song C."/>
            <person name="Tasumi E."/>
            <person name="Yamanaka Y."/>
            <person name="Yamaguchi T."/>
            <person name="Kamagata Y."/>
            <person name="Tamaki H."/>
            <person name="Takai K."/>
        </authorList>
    </citation>
    <scope>NUCLEOTIDE SEQUENCE [LARGE SCALE GENOMIC DNA]</scope>
    <source>
        <strain evidence="2 3">MK-D1</strain>
    </source>
</reference>
<dbReference type="Proteomes" id="UP000321408">
    <property type="component" value="Chromosome"/>
</dbReference>
<name>A0A5B9D9D1_9ARCH</name>
<evidence type="ECO:0000313" key="2">
    <source>
        <dbReference type="EMBL" id="QEE15641.1"/>
    </source>
</evidence>
<dbReference type="RefSeq" id="WP_147662543.1">
    <property type="nucleotide sequence ID" value="NZ_CP042905.2"/>
</dbReference>
<evidence type="ECO:0000313" key="3">
    <source>
        <dbReference type="Proteomes" id="UP000321408"/>
    </source>
</evidence>
<reference evidence="2 3" key="2">
    <citation type="journal article" date="2024" name="Int. J. Syst. Evol. Microbiol.">
        <title>Promethearchaeum syntrophicum gen. nov., sp. nov., an anaerobic, obligately syntrophic archaeon, the first isolate of the lineage 'Asgard' archaea, and proposal of the new archaeal phylum Promethearchaeota phyl. nov. and kingdom Promethearchaeati regn. nov.</title>
        <authorList>
            <person name="Imachi H."/>
            <person name="Nobu M.K."/>
            <person name="Kato S."/>
            <person name="Takaki Y."/>
            <person name="Miyazaki M."/>
            <person name="Miyata M."/>
            <person name="Ogawara M."/>
            <person name="Saito Y."/>
            <person name="Sakai S."/>
            <person name="Tahara Y.O."/>
            <person name="Takano Y."/>
            <person name="Tasumi E."/>
            <person name="Uematsu K."/>
            <person name="Yoshimura T."/>
            <person name="Itoh T."/>
            <person name="Ohkuma M."/>
            <person name="Takai K."/>
        </authorList>
    </citation>
    <scope>NUCLEOTIDE SEQUENCE [LARGE SCALE GENOMIC DNA]</scope>
    <source>
        <strain evidence="2 3">MK-D1</strain>
    </source>
</reference>
<sequence>MKLNETCQFCGKLIHGGKFKNFITCRVCKAKACHNCSKDELCLNHYNELNFDQKQKIKSNLNHFFVFGLVIPFFSGWNYNF</sequence>
<accession>A0A5B9D9D1</accession>
<dbReference type="KEGG" id="psyt:DSAG12_01467"/>